<name>A0A833TH54_PHYIN</name>
<keyword evidence="4" id="KW-1185">Reference proteome</keyword>
<evidence type="ECO:0000256" key="1">
    <source>
        <dbReference type="SAM" id="Phobius"/>
    </source>
</evidence>
<dbReference type="AlphaFoldDB" id="A0A833TH54"/>
<evidence type="ECO:0000313" key="3">
    <source>
        <dbReference type="EMBL" id="KAF4148391.1"/>
    </source>
</evidence>
<evidence type="ECO:0000313" key="4">
    <source>
        <dbReference type="Proteomes" id="UP000602510"/>
    </source>
</evidence>
<organism evidence="2 4">
    <name type="scientific">Phytophthora infestans</name>
    <name type="common">Potato late blight agent</name>
    <name type="synonym">Botrytis infestans</name>
    <dbReference type="NCBI Taxonomy" id="4787"/>
    <lineage>
        <taxon>Eukaryota</taxon>
        <taxon>Sar</taxon>
        <taxon>Stramenopiles</taxon>
        <taxon>Oomycota</taxon>
        <taxon>Peronosporomycetes</taxon>
        <taxon>Peronosporales</taxon>
        <taxon>Peronosporaceae</taxon>
        <taxon>Phytophthora</taxon>
    </lineage>
</organism>
<accession>A0A833TH54</accession>
<dbReference type="EMBL" id="WSZM01000014">
    <property type="protein sequence ID" value="KAF4046800.1"/>
    <property type="molecule type" value="Genomic_DNA"/>
</dbReference>
<protein>
    <submittedName>
        <fullName evidence="2">Uncharacterized protein</fullName>
    </submittedName>
</protein>
<dbReference type="Proteomes" id="UP000602510">
    <property type="component" value="Unassembled WGS sequence"/>
</dbReference>
<feature type="transmembrane region" description="Helical" evidence="1">
    <location>
        <begin position="6"/>
        <end position="25"/>
    </location>
</feature>
<evidence type="ECO:0000313" key="2">
    <source>
        <dbReference type="EMBL" id="KAF4046800.1"/>
    </source>
</evidence>
<dbReference type="EMBL" id="JAACNO010000281">
    <property type="protein sequence ID" value="KAF4148391.1"/>
    <property type="molecule type" value="Genomic_DNA"/>
</dbReference>
<keyword evidence="1" id="KW-1133">Transmembrane helix</keyword>
<gene>
    <name evidence="2" type="ORF">GN244_ATG00804</name>
    <name evidence="3" type="ORF">GN958_ATG02425</name>
</gene>
<keyword evidence="1" id="KW-0472">Membrane</keyword>
<proteinExistence type="predicted"/>
<reference evidence="2" key="1">
    <citation type="submission" date="2020-04" db="EMBL/GenBank/DDBJ databases">
        <title>Hybrid Assembly of Korean Phytophthora infestans isolates.</title>
        <authorList>
            <person name="Prokchorchik M."/>
            <person name="Lee Y."/>
            <person name="Seo J."/>
            <person name="Cho J.-H."/>
            <person name="Park Y.-E."/>
            <person name="Jang D.-C."/>
            <person name="Im J.-S."/>
            <person name="Choi J.-G."/>
            <person name="Park H.-J."/>
            <person name="Lee G.-B."/>
            <person name="Lee Y.-G."/>
            <person name="Hong S.-Y."/>
            <person name="Cho K."/>
            <person name="Sohn K.H."/>
        </authorList>
    </citation>
    <scope>NUCLEOTIDE SEQUENCE</scope>
    <source>
        <strain evidence="2">KR_1_A1</strain>
        <strain evidence="3">KR_2_A2</strain>
    </source>
</reference>
<dbReference type="Proteomes" id="UP000704712">
    <property type="component" value="Unassembled WGS sequence"/>
</dbReference>
<keyword evidence="1" id="KW-0812">Transmembrane</keyword>
<comment type="caution">
    <text evidence="2">The sequence shown here is derived from an EMBL/GenBank/DDBJ whole genome shotgun (WGS) entry which is preliminary data.</text>
</comment>
<sequence>MADNWLADIILGIGVNVAVLLLCWLRGTPSSTGLQLSSNTRRAAENRNGLSVYATFPSHFSSGLCGEDVQLAGGVVIAVAITVSMATEITATASSMSRGALT</sequence>